<feature type="region of interest" description="Disordered" evidence="1">
    <location>
        <begin position="1185"/>
        <end position="1220"/>
    </location>
</feature>
<dbReference type="PANTHER" id="PTHR14614">
    <property type="entry name" value="HEPATOCELLULAR CARCINOMA-ASSOCIATED ANTIGEN"/>
    <property type="match status" value="1"/>
</dbReference>
<feature type="compositionally biased region" description="Polar residues" evidence="1">
    <location>
        <begin position="710"/>
        <end position="726"/>
    </location>
</feature>
<dbReference type="InterPro" id="IPR011990">
    <property type="entry name" value="TPR-like_helical_dom_sf"/>
</dbReference>
<evidence type="ECO:0000313" key="3">
    <source>
        <dbReference type="Proteomes" id="UP000503462"/>
    </source>
</evidence>
<feature type="region of interest" description="Disordered" evidence="1">
    <location>
        <begin position="995"/>
        <end position="1016"/>
    </location>
</feature>
<protein>
    <submittedName>
        <fullName evidence="2">Uncharacterized protein</fullName>
    </submittedName>
</protein>
<evidence type="ECO:0000256" key="1">
    <source>
        <dbReference type="SAM" id="MobiDB-lite"/>
    </source>
</evidence>
<dbReference type="GO" id="GO:0008757">
    <property type="term" value="F:S-adenosylmethionine-dependent methyltransferase activity"/>
    <property type="evidence" value="ECO:0007669"/>
    <property type="project" value="UniProtKB-ARBA"/>
</dbReference>
<feature type="region of interest" description="Disordered" evidence="1">
    <location>
        <begin position="1028"/>
        <end position="1149"/>
    </location>
</feature>
<keyword evidence="3" id="KW-1185">Reference proteome</keyword>
<name>A0A6H0XLS8_9PEZI</name>
<feature type="compositionally biased region" description="Pro residues" evidence="1">
    <location>
        <begin position="1139"/>
        <end position="1149"/>
    </location>
</feature>
<dbReference type="GO" id="GO:0005737">
    <property type="term" value="C:cytoplasm"/>
    <property type="evidence" value="ECO:0007669"/>
    <property type="project" value="TreeGrafter"/>
</dbReference>
<dbReference type="InterPro" id="IPR029063">
    <property type="entry name" value="SAM-dependent_MTases_sf"/>
</dbReference>
<accession>A0A6H0XLS8</accession>
<feature type="region of interest" description="Disordered" evidence="1">
    <location>
        <begin position="679"/>
        <end position="779"/>
    </location>
</feature>
<dbReference type="InterPro" id="IPR019410">
    <property type="entry name" value="Methyltransf_16"/>
</dbReference>
<feature type="compositionally biased region" description="Basic and acidic residues" evidence="1">
    <location>
        <begin position="496"/>
        <end position="505"/>
    </location>
</feature>
<dbReference type="OrthoDB" id="407325at2759"/>
<dbReference type="Pfam" id="PF10294">
    <property type="entry name" value="Methyltransf_16"/>
    <property type="match status" value="1"/>
</dbReference>
<feature type="compositionally biased region" description="Polar residues" evidence="1">
    <location>
        <begin position="854"/>
        <end position="865"/>
    </location>
</feature>
<gene>
    <name evidence="2" type="ORF">AMS68_001102</name>
</gene>
<dbReference type="EMBL" id="CP051139">
    <property type="protein sequence ID" value="QIW95584.1"/>
    <property type="molecule type" value="Genomic_DNA"/>
</dbReference>
<dbReference type="Gene3D" id="1.25.40.10">
    <property type="entry name" value="Tetratricopeptide repeat domain"/>
    <property type="match status" value="1"/>
</dbReference>
<dbReference type="PANTHER" id="PTHR14614:SF104">
    <property type="entry name" value="N-METHYLTRANSFERASE, PUTATIVE (AFU_ORTHOLOGUE AFUA_1G17750)-RELATED"/>
    <property type="match status" value="1"/>
</dbReference>
<feature type="compositionally biased region" description="Polar residues" evidence="1">
    <location>
        <begin position="684"/>
        <end position="701"/>
    </location>
</feature>
<dbReference type="SUPFAM" id="SSF48452">
    <property type="entry name" value="TPR-like"/>
    <property type="match status" value="1"/>
</dbReference>
<dbReference type="SUPFAM" id="SSF53335">
    <property type="entry name" value="S-adenosyl-L-methionine-dependent methyltransferases"/>
    <property type="match status" value="1"/>
</dbReference>
<reference evidence="2 3" key="1">
    <citation type="journal article" date="2016" name="Sci. Rep.">
        <title>Peltaster fructicola genome reveals evolution from an invasive phytopathogen to an ectophytic parasite.</title>
        <authorList>
            <person name="Xu C."/>
            <person name="Chen H."/>
            <person name="Gleason M.L."/>
            <person name="Xu J.R."/>
            <person name="Liu H."/>
            <person name="Zhang R."/>
            <person name="Sun G."/>
        </authorList>
    </citation>
    <scope>NUCLEOTIDE SEQUENCE [LARGE SCALE GENOMIC DNA]</scope>
    <source>
        <strain evidence="2 3">LNHT1506</strain>
    </source>
</reference>
<evidence type="ECO:0000313" key="2">
    <source>
        <dbReference type="EMBL" id="QIW95584.1"/>
    </source>
</evidence>
<dbReference type="Proteomes" id="UP000503462">
    <property type="component" value="Chromosome 1"/>
</dbReference>
<proteinExistence type="predicted"/>
<sequence>MPNITDLVQIIAPDKDDEVEDIFACAPGLIFTDDLRNLHGSPDSLIVYKNARFGNIELTTADPSLEDERQLFSHYLWNAGIKLAELISQEEALEWSVKDQPVLELGAGVGLGGITATLAGASSCIISDYPSPVVLENIRRNTTRNIPASFNQRYQVEGHEWGVLDDRFALSHQGSFSRILAADCFWMPSQHENLVHSMLHFLSASDDSARIFAIAGFHTGRARLAAFFTEAQSQGLEIDEIYEEDAEGRRRTWQEERDGGREDHTERKKWLVISRLRPQQEDMSLEQSQNSIRNARSLATKLYGQCRDSVSSYRDLAPSLRKLRNALEEIEELILDGQTEWMVAPRFVLQIDSCNTLLQELDLTLQSHRCSTHKWQEVLQQTILKIQQSISTSTSEFSTLYDSIANSPEQPSTSNRISNEVALPTSVVAIPFDVLAFTLPKSGAPDELEEQEMGASKGGPRKFSWQTDDTVNLGDPFVEPVPALLSAEESVVGKTQDPRDTDDVQRTGAKQTIGAQQRTLAGSAITDHLETDRKASVHTQEDLQVHSVEREAISVPDNVDLEHTIPLPDSPANTEEQHGPADSRSIVAETSELSAITPTVLVAAVDQGEPHDSSSQGVEILLEMADPSLSSPTKEHITILLDPAVSQIVIQSTAEDLGLNIADEQADRAAETRLIAPRLEADDTQTTSEAVAQHATHSTPLDTMDKVGTKPSTLSAASDMNATTSIIDAKSAEDEPTVEAAVLSSAGTEHKSFDVTSAQQETLASPMSAQQGSSTSEVTLTPSTFASGWRSPFSVFDPLSVDIESASNFLLGSDGTKSPSADVQASAYATPVEATPPNSGSAYDEALKSEASKSEQGQSTVSQETDGLGITVAQSNTDSTSGPVAQQQQAITVAAANTVATDLGRTDSVHTATKTAVANAVMTASIVDHKPTLTLTSAHIPDTIDEVSTANGSPLHLKSKWLSLRPNSVPVQRSVTLAAPRSRFSLPQQLRKVNFKTRARAGEPPRAESSSPIRSIRSNGLPLLAEVATANESQPCTEQDTRGTPRTNETMTPPVSFTPVSVGSTPKTSPQVSPSVSPMTKNKSLPPPPPPLRAPPVIPEVQEPDPPIQTPTRLYRIANPSPPSLLSTISDDLYASSRPPSPKTLPPIEPLPKIEIEHIAATSPRAPHDEEESNTTLDLLAEYDGDDHHEDETPTELHNELGTPTKELHSPPRQSADEPLSSRYFRIELDEPENNVTRSRSMSTLPNPEPAMSEEAIVRSSGDKPASNAIPTSYYHDEKKLVLDTSVGAGQVAIQLQYSADDQRLIRICKYWQKQQWDAAELYLRKQMGSIYNKGNVQAMRRVRHMQGVCASIKGQWQRALPYFISVLQTPIKNVKDLDEGDFAALYWLGDTYALLNRRTEALLAYSLAAQINSNEGERAFGQTILLNEEQGAMLLGATPQELKACWDKMINSTVRSTDSILDRSVMEPSMMTRSLELAAIHRTTSITDASTRSRASILCELDDSPPMSEYVAFKITLESFDERGPWPLRYDPYFAAGNVARGRLCDQTTDLMGILATNPSYRIPRNGPIGTTRLDCFTCNHLDWLIVAIRQCLTFLEMRWEEVATDQGTWFLVRFAINSKNIIAANYFAISLFKQSVRSGYGVEVCVDGVRSARVLNTSPEYINGVHHSCEKRLRKLVKDYLAHAYKLWLRDGKKVLSPDTSQPTTPSIREQADGLVRRPTLPIRPKALYG</sequence>
<feature type="compositionally biased region" description="Polar residues" evidence="1">
    <location>
        <begin position="754"/>
        <end position="779"/>
    </location>
</feature>
<organism evidence="2 3">
    <name type="scientific">Peltaster fructicola</name>
    <dbReference type="NCBI Taxonomy" id="286661"/>
    <lineage>
        <taxon>Eukaryota</taxon>
        <taxon>Fungi</taxon>
        <taxon>Dikarya</taxon>
        <taxon>Ascomycota</taxon>
        <taxon>Pezizomycotina</taxon>
        <taxon>Dothideomycetes</taxon>
        <taxon>Dothideomycetes incertae sedis</taxon>
        <taxon>Peltaster</taxon>
    </lineage>
</organism>
<feature type="compositionally biased region" description="Basic and acidic residues" evidence="1">
    <location>
        <begin position="1186"/>
        <end position="1199"/>
    </location>
</feature>
<dbReference type="Gene3D" id="3.40.50.150">
    <property type="entry name" value="Vaccinia Virus protein VP39"/>
    <property type="match status" value="1"/>
</dbReference>
<feature type="region of interest" description="Disordered" evidence="1">
    <location>
        <begin position="488"/>
        <end position="514"/>
    </location>
</feature>
<feature type="region of interest" description="Disordered" evidence="1">
    <location>
        <begin position="561"/>
        <end position="584"/>
    </location>
</feature>
<feature type="compositionally biased region" description="Polar residues" evidence="1">
    <location>
        <begin position="1030"/>
        <end position="1083"/>
    </location>
</feature>
<feature type="compositionally biased region" description="Pro residues" evidence="1">
    <location>
        <begin position="1085"/>
        <end position="1109"/>
    </location>
</feature>
<feature type="region of interest" description="Disordered" evidence="1">
    <location>
        <begin position="829"/>
        <end position="866"/>
    </location>
</feature>